<evidence type="ECO:0000313" key="2">
    <source>
        <dbReference type="Proteomes" id="UP000284706"/>
    </source>
</evidence>
<dbReference type="Proteomes" id="UP000284706">
    <property type="component" value="Unassembled WGS sequence"/>
</dbReference>
<sequence length="386" mass="43179">MPSFFEQSKDTVIQDSSFTTIGTQVVDHSTHQHFHMPPGLDIFLRQLGQHLTSLQSKSTPRKEREDYKHGVPLSDMNDPTFGSNHHDVQVSVRAEGLLHSNTDLGRFRHMLQETILQAELPVVQIQTVVSSIPVLRRAIKIRTRIDFAQTKLRRSTAVILTLSPNIPQADSIDGGSIVWKILHFEKESETRHNVTWLSRAGVGLMDVKGSSDIRRKSVVAEILPGTLTVFEAGNEEEKPLTAEELPCPDSGSATFSRRMLEPLIGSDLYALCNRSSSRQRFSLCLFDEERDQFCPVTNLGFIGPDMNDIHVCGSPKMIQAYAVPAHSVNKFQEGQQVDEKILGRPLLLDTRGKPKHADITANEDLAFLLYSSSNGKVVLQSERYIN</sequence>
<protein>
    <submittedName>
        <fullName evidence="1">Uncharacterized protein</fullName>
    </submittedName>
</protein>
<comment type="caution">
    <text evidence="1">The sequence shown here is derived from an EMBL/GenBank/DDBJ whole genome shotgun (WGS) entry which is preliminary data.</text>
</comment>
<gene>
    <name evidence="1" type="ORF">CVT26_004699</name>
</gene>
<proteinExistence type="predicted"/>
<dbReference type="InParanoid" id="A0A409XZ58"/>
<dbReference type="EMBL" id="NHYE01001397">
    <property type="protein sequence ID" value="PPQ96067.1"/>
    <property type="molecule type" value="Genomic_DNA"/>
</dbReference>
<accession>A0A409XZ58</accession>
<organism evidence="1 2">
    <name type="scientific">Gymnopilus dilepis</name>
    <dbReference type="NCBI Taxonomy" id="231916"/>
    <lineage>
        <taxon>Eukaryota</taxon>
        <taxon>Fungi</taxon>
        <taxon>Dikarya</taxon>
        <taxon>Basidiomycota</taxon>
        <taxon>Agaricomycotina</taxon>
        <taxon>Agaricomycetes</taxon>
        <taxon>Agaricomycetidae</taxon>
        <taxon>Agaricales</taxon>
        <taxon>Agaricineae</taxon>
        <taxon>Hymenogastraceae</taxon>
        <taxon>Gymnopilus</taxon>
    </lineage>
</organism>
<dbReference type="AlphaFoldDB" id="A0A409XZ58"/>
<keyword evidence="2" id="KW-1185">Reference proteome</keyword>
<reference evidence="1 2" key="1">
    <citation type="journal article" date="2018" name="Evol. Lett.">
        <title>Horizontal gene cluster transfer increased hallucinogenic mushroom diversity.</title>
        <authorList>
            <person name="Reynolds H.T."/>
            <person name="Vijayakumar V."/>
            <person name="Gluck-Thaler E."/>
            <person name="Korotkin H.B."/>
            <person name="Matheny P.B."/>
            <person name="Slot J.C."/>
        </authorList>
    </citation>
    <scope>NUCLEOTIDE SEQUENCE [LARGE SCALE GENOMIC DNA]</scope>
    <source>
        <strain evidence="1 2">SRW20</strain>
    </source>
</reference>
<name>A0A409XZ58_9AGAR</name>
<evidence type="ECO:0000313" key="1">
    <source>
        <dbReference type="EMBL" id="PPQ96067.1"/>
    </source>
</evidence>